<evidence type="ECO:0000313" key="2">
    <source>
        <dbReference type="WBParaSite" id="nRc.2.0.1.t45842-RA"/>
    </source>
</evidence>
<evidence type="ECO:0000313" key="1">
    <source>
        <dbReference type="Proteomes" id="UP000887565"/>
    </source>
</evidence>
<protein>
    <submittedName>
        <fullName evidence="2">Uncharacterized protein</fullName>
    </submittedName>
</protein>
<accession>A0A915L509</accession>
<name>A0A915L509_ROMCU</name>
<sequence length="63" mass="7610">MPKRRQHLFALAVLQFNKHLKCVHFIEKRPEDTNYVHPYSKVKNRRAFVFRNQRQSMSVGIGR</sequence>
<organism evidence="1 2">
    <name type="scientific">Romanomermis culicivorax</name>
    <name type="common">Nematode worm</name>
    <dbReference type="NCBI Taxonomy" id="13658"/>
    <lineage>
        <taxon>Eukaryota</taxon>
        <taxon>Metazoa</taxon>
        <taxon>Ecdysozoa</taxon>
        <taxon>Nematoda</taxon>
        <taxon>Enoplea</taxon>
        <taxon>Dorylaimia</taxon>
        <taxon>Mermithida</taxon>
        <taxon>Mermithoidea</taxon>
        <taxon>Mermithidae</taxon>
        <taxon>Romanomermis</taxon>
    </lineage>
</organism>
<proteinExistence type="predicted"/>
<dbReference type="WBParaSite" id="nRc.2.0.1.t45842-RA">
    <property type="protein sequence ID" value="nRc.2.0.1.t45842-RA"/>
    <property type="gene ID" value="nRc.2.0.1.g45842"/>
</dbReference>
<keyword evidence="1" id="KW-1185">Reference proteome</keyword>
<dbReference type="AlphaFoldDB" id="A0A915L509"/>
<reference evidence="2" key="1">
    <citation type="submission" date="2022-11" db="UniProtKB">
        <authorList>
            <consortium name="WormBaseParasite"/>
        </authorList>
    </citation>
    <scope>IDENTIFICATION</scope>
</reference>
<dbReference type="Proteomes" id="UP000887565">
    <property type="component" value="Unplaced"/>
</dbReference>